<keyword evidence="2" id="KW-1185">Reference proteome</keyword>
<dbReference type="EMBL" id="FRYK01000004">
    <property type="protein sequence ID" value="SHO73850.1"/>
    <property type="molecule type" value="Genomic_DNA"/>
</dbReference>
<evidence type="ECO:0000313" key="2">
    <source>
        <dbReference type="Proteomes" id="UP000184611"/>
    </source>
</evidence>
<dbReference type="InterPro" id="IPR037079">
    <property type="entry name" value="AF2212/PG0164-like_sf"/>
</dbReference>
<dbReference type="RefSeq" id="WP_073584412.1">
    <property type="nucleotide sequence ID" value="NZ_CBCSEA010000007.1"/>
</dbReference>
<reference evidence="2" key="1">
    <citation type="submission" date="2016-12" db="EMBL/GenBank/DDBJ databases">
        <authorList>
            <person name="Varghese N."/>
            <person name="Submissions S."/>
        </authorList>
    </citation>
    <scope>NUCLEOTIDE SEQUENCE [LARGE SCALE GENOMIC DNA]</scope>
    <source>
        <strain evidence="2">DSM 18830</strain>
    </source>
</reference>
<evidence type="ECO:0008006" key="3">
    <source>
        <dbReference type="Google" id="ProtNLM"/>
    </source>
</evidence>
<dbReference type="InterPro" id="IPR015018">
    <property type="entry name" value="DUF1905"/>
</dbReference>
<dbReference type="Gene3D" id="2.40.30.100">
    <property type="entry name" value="AF2212/PG0164-like"/>
    <property type="match status" value="1"/>
</dbReference>
<gene>
    <name evidence="1" type="ORF">SAMN05443547_2225</name>
</gene>
<dbReference type="OrthoDB" id="8246703at2"/>
<dbReference type="Proteomes" id="UP000184611">
    <property type="component" value="Unassembled WGS sequence"/>
</dbReference>
<name>A0A1M7ZYG1_9FLAO</name>
<dbReference type="STRING" id="416016.SAMN05443547_2225"/>
<accession>A0A1M7ZYG1</accession>
<proteinExistence type="predicted"/>
<protein>
    <recommendedName>
        <fullName evidence="3">Bacteriocin-protection, YdeI or OmpD-Associated</fullName>
    </recommendedName>
</protein>
<sequence>MQIIIENELLELQYIPGNGAWTYQLIVPYTKDIKGKWGDLKVSGTIDGYAIQHKNLGPVKNGDKKLAINAEIREAIHKKAGDKVLVTLYLEDTQKTDVQTILDCFDEANVLQLFQKQDKKYQRELLQSIIDLATEEQQVARIVQVIKILERD</sequence>
<dbReference type="AlphaFoldDB" id="A0A1M7ZYG1"/>
<evidence type="ECO:0000313" key="1">
    <source>
        <dbReference type="EMBL" id="SHO73850.1"/>
    </source>
</evidence>
<organism evidence="1 2">
    <name type="scientific">Flavobacterium cucumis</name>
    <dbReference type="NCBI Taxonomy" id="416016"/>
    <lineage>
        <taxon>Bacteria</taxon>
        <taxon>Pseudomonadati</taxon>
        <taxon>Bacteroidota</taxon>
        <taxon>Flavobacteriia</taxon>
        <taxon>Flavobacteriales</taxon>
        <taxon>Flavobacteriaceae</taxon>
        <taxon>Flavobacterium</taxon>
    </lineage>
</organism>
<dbReference type="Pfam" id="PF08922">
    <property type="entry name" value="DUF1905"/>
    <property type="match status" value="1"/>
</dbReference>
<dbReference type="SUPFAM" id="SSF141694">
    <property type="entry name" value="AF2212/PG0164-like"/>
    <property type="match status" value="1"/>
</dbReference>